<dbReference type="EMBL" id="WEZQ01000001">
    <property type="protein sequence ID" value="MYV16213.1"/>
    <property type="molecule type" value="Genomic_DNA"/>
</dbReference>
<keyword evidence="1" id="KW-0134">Cell wall</keyword>
<feature type="region of interest" description="Disordered" evidence="6">
    <location>
        <begin position="129"/>
        <end position="177"/>
    </location>
</feature>
<keyword evidence="4" id="KW-0677">Repeat</keyword>
<proteinExistence type="predicted"/>
<dbReference type="Pfam" id="PF18676">
    <property type="entry name" value="MBG_2"/>
    <property type="match status" value="1"/>
</dbReference>
<feature type="region of interest" description="Disordered" evidence="6">
    <location>
        <begin position="100"/>
        <end position="119"/>
    </location>
</feature>
<dbReference type="OrthoDB" id="2264979at2"/>
<dbReference type="InterPro" id="IPR041277">
    <property type="entry name" value="MBG_Lactobacillales"/>
</dbReference>
<dbReference type="RefSeq" id="WP_161002810.1">
    <property type="nucleotide sequence ID" value="NZ_WEZQ01000001.1"/>
</dbReference>
<keyword evidence="7" id="KW-0472">Membrane</keyword>
<dbReference type="Pfam" id="PF19258">
    <property type="entry name" value="KxYKxGKxW_sig"/>
    <property type="match status" value="1"/>
</dbReference>
<dbReference type="NCBIfam" id="TIGR01167">
    <property type="entry name" value="LPXTG_anchor"/>
    <property type="match status" value="1"/>
</dbReference>
<organism evidence="9 10">
    <name type="scientific">Furfurilactobacillus milii</name>
    <dbReference type="NCBI Taxonomy" id="2888272"/>
    <lineage>
        <taxon>Bacteria</taxon>
        <taxon>Bacillati</taxon>
        <taxon>Bacillota</taxon>
        <taxon>Bacilli</taxon>
        <taxon>Lactobacillales</taxon>
        <taxon>Lactobacillaceae</taxon>
        <taxon>Furfurilactobacillus</taxon>
    </lineage>
</organism>
<dbReference type="Pfam" id="PF06458">
    <property type="entry name" value="MucBP"/>
    <property type="match status" value="3"/>
</dbReference>
<keyword evidence="3" id="KW-0732">Signal</keyword>
<reference evidence="9 10" key="1">
    <citation type="journal article" date="2019" name="Appl. Environ. Microbiol.">
        <title>Genetic determinants of hydroxycinnamic acid metabolism in heterofermentative lactobacilli.</title>
        <authorList>
            <person name="Gaur G."/>
            <person name="Oh J.H."/>
            <person name="Filannino P."/>
            <person name="Gobbetti M."/>
            <person name="van Pijkeren J.P."/>
            <person name="Ganzle M.G."/>
        </authorList>
    </citation>
    <scope>NUCLEOTIDE SEQUENCE [LARGE SCALE GENOMIC DNA]</scope>
    <source>
        <strain evidence="9 10">C5</strain>
    </source>
</reference>
<feature type="compositionally biased region" description="Low complexity" evidence="6">
    <location>
        <begin position="159"/>
        <end position="177"/>
    </location>
</feature>
<evidence type="ECO:0000256" key="4">
    <source>
        <dbReference type="ARBA" id="ARBA00022737"/>
    </source>
</evidence>
<accession>A0A6N9I1D3</accession>
<dbReference type="InterPro" id="IPR041286">
    <property type="entry name" value="MBG_2"/>
</dbReference>
<feature type="compositionally biased region" description="Polar residues" evidence="6">
    <location>
        <begin position="753"/>
        <end position="775"/>
    </location>
</feature>
<feature type="domain" description="Gram-positive cocci surface proteins LPxTG" evidence="8">
    <location>
        <begin position="3228"/>
        <end position="3262"/>
    </location>
</feature>
<dbReference type="InterPro" id="IPR019931">
    <property type="entry name" value="LPXTG_anchor"/>
</dbReference>
<evidence type="ECO:0000256" key="3">
    <source>
        <dbReference type="ARBA" id="ARBA00022729"/>
    </source>
</evidence>
<dbReference type="PROSITE" id="PS50847">
    <property type="entry name" value="GRAM_POS_ANCHORING"/>
    <property type="match status" value="1"/>
</dbReference>
<dbReference type="InterPro" id="IPR009459">
    <property type="entry name" value="MucBP_dom"/>
</dbReference>
<feature type="region of interest" description="Disordered" evidence="6">
    <location>
        <begin position="750"/>
        <end position="775"/>
    </location>
</feature>
<dbReference type="NCBIfam" id="TIGR03715">
    <property type="entry name" value="KxYKxGKxW"/>
    <property type="match status" value="1"/>
</dbReference>
<keyword evidence="5" id="KW-0572">Peptidoglycan-anchor</keyword>
<feature type="transmembrane region" description="Helical" evidence="7">
    <location>
        <begin position="3236"/>
        <end position="3256"/>
    </location>
</feature>
<comment type="caution">
    <text evidence="9">The sequence shown here is derived from an EMBL/GenBank/DDBJ whole genome shotgun (WGS) entry which is preliminary data.</text>
</comment>
<evidence type="ECO:0000256" key="5">
    <source>
        <dbReference type="ARBA" id="ARBA00023088"/>
    </source>
</evidence>
<dbReference type="Pfam" id="PF17883">
    <property type="entry name" value="MBG"/>
    <property type="match status" value="5"/>
</dbReference>
<evidence type="ECO:0000256" key="7">
    <source>
        <dbReference type="SAM" id="Phobius"/>
    </source>
</evidence>
<keyword evidence="7" id="KW-1133">Transmembrane helix</keyword>
<feature type="compositionally biased region" description="Polar residues" evidence="6">
    <location>
        <begin position="129"/>
        <end position="153"/>
    </location>
</feature>
<dbReference type="Gene3D" id="3.10.20.320">
    <property type="entry name" value="Putative peptidoglycan bound protein (lpxtg motif)"/>
    <property type="match status" value="2"/>
</dbReference>
<dbReference type="Proteomes" id="UP000449209">
    <property type="component" value="Unassembled WGS sequence"/>
</dbReference>
<evidence type="ECO:0000256" key="6">
    <source>
        <dbReference type="SAM" id="MobiDB-lite"/>
    </source>
</evidence>
<evidence type="ECO:0000313" key="9">
    <source>
        <dbReference type="EMBL" id="MYV16213.1"/>
    </source>
</evidence>
<gene>
    <name evidence="9" type="ORF">GB993_01545</name>
</gene>
<feature type="compositionally biased region" description="Low complexity" evidence="6">
    <location>
        <begin position="2615"/>
        <end position="2637"/>
    </location>
</feature>
<protein>
    <submittedName>
        <fullName evidence="9">LPXTG cell wall anchor domain-containing protein</fullName>
    </submittedName>
</protein>
<feature type="region of interest" description="Disordered" evidence="6">
    <location>
        <begin position="2614"/>
        <end position="2644"/>
    </location>
</feature>
<dbReference type="Gene3D" id="3.10.430.110">
    <property type="match status" value="3"/>
</dbReference>
<keyword evidence="2" id="KW-0964">Secreted</keyword>
<keyword evidence="7" id="KW-0812">Transmembrane</keyword>
<evidence type="ECO:0000259" key="8">
    <source>
        <dbReference type="PROSITE" id="PS50847"/>
    </source>
</evidence>
<dbReference type="InterPro" id="IPR022263">
    <property type="entry name" value="KxYKxGKxW"/>
</dbReference>
<sequence>MLKSKFQHMGEKEHYKMYKAGKMWIFANLLVLSLGTIIAGASVTNVEADTTDVSTSSVTTASDNTNSTVKKDTQSVTVQTNVSSSAAKATSTEPIANSANFSAATSQNGKTDSLAQSAVSSDINKMETSQSVSLGSNSATSVQKNDAQSNSAKVSAEKTATSAFTDTSSSETNTSNSQIVSQAAISATPVLNQQSTHSQDVANGSIQKNAHSTNSINSTVEKAVSFTQMASTNASTASQPSSLPVSNAVSTNAAQAQQTTATSSADTQVELASQASDAIDVSQFTNGTQITTQSDGTVIVSLPADTSVTDILRAKRILTAAHVTKAEITAIDAAVNADYQTGVDDAKDDLTASDPFSAFKAGSKLDIFNIMGNVTGVDGLEEELNALTVNPDGTVPSSDTEAKTDIDAWVNQQLSPLKLNLATFIANGKKFTKLGLGQTLGTASSDTQNGYVDTIKAYLKGQLTAEAYYLWLLKTADNTPNTHYFGYAGDREATPFETVSTQLRTAENLDSNYTSVQQTMYKGGFESAIAWMVASQSSIDNTLTNLGKPTAVTVKNSLLKDGYLPSVSGLSTTDTLTGGNFNFGTDDFSNNTFASKQYIQAQAVNINTRNFNSLEIELIKATAGDFYDSLRVMVGDAFKQATNDALAGKSVALDSSSGASSDVLKTIVQNMPAQYQDAGQDPIDSNRVGLYVYAYLVAKAYLTGYRSGLDGSGPSGNGNTAINATGDVKVPSPLDLAIYSVLTGKSETYDVADSSTNPTVTSDFQQPSDVDGSDSSANADWFGDVTNSDMYDIAWAVANQAKTDFLADIQLKVNQGDVSNFNDITKVLPTATSHGMLSDAQYAYYQTHSYVYYKVFQALYNMYFMKEDSQGKPTNVIEDAVKDADEYVKQNGDSHYGHPTAENIDQAQSTYPDLKATINSSANVTLNGDVTYTSPYSGDDASTTSGLKKLTPNADSLVTAAELGNADTSATKTIQNAIDYAFVHEESMAIPAYEAGYAAVQTHLNVTPKDADPKSALADPTSDSFTFENTSTVTDTLTPVLSVQNPDKSSVWTVNYSNSDGTSTVVTIQRAVPNSSQTVGDILSMRVNVTDKNGSSLFDKTFTATKGNTVLPSVTGSYVSVQLNDNVKNDNQKQTTITVAYDNAGHLNYTFVRDAKNTVTTTVTTTGSTGVTTQDGTISGKMYQAGWDYRKSFISEITIKQQVSNTAYKDSKTGSNKLTADQIYAGFFQSEDKDGKQVQNSSVQLDPSNNVNSDYGTYAPHTINNLDGSKVVITLHVNGDVDYDIFDLANNETKGTLKAGTATITITNKDQGANDVKPSTVTISRTSNDAITVSETGVLALMQNVLNVKNDATSASAEITMGKNVVPSFTSTTIVTPVSALHTGVIFAKDTSFGTNGILSTYDTTGKTNDNGLEYQGSVANASSTDNAQDYGTVQNTTTTIQYVADNAINSGTGTTALIDTTTTTPSITISLGQNSAGVVQSTSSFATSGVITSKDDPTGKAVNVGTEIFDWNNLIGQKLPAGWTYDDTKKTLTYVPTDAAGKAALLAAIITGTYKVNWSGATDATAPALVDQYHDVMNLAINAEVKSENSLTKTIDTSDKAQVNTDYQYTFSNADIVAATQAKDPNGLVTMFLKNLAGDNGKTYTGTMNGLALPNGVSSVTLNADGSVTVTYDPDKATANYDAATNTNLIQLVLPLTVDSNGKFAVDSSDSTGKTPLTNLTLKMNMTADVTVAYQAAAGGADTTVGSTNVKYAAAGTNLQPKFTEVASVLGSKYTVSVPATIQTSDTNNYQGATYKLINNTATNDPTAVELTGIQTKFGDNDRTYLYAKTYGTEWKVTQNAPTLTDTAANVANGVSTTIDLGSAAKGFDAKTLTFAADPMNNGNVIATATLSGTTLTITYQPKTPSDRAQLLNFLQDAYQDGFGLDGWLTDKASDGTIKNALYVKTLTSPLKLVNFTQKATINVSKSGEGYDASAHTYTFDVPENTLSAAELAVLTSTGRLTLTSSSSASDIAKGYTTSNAANWKNISGLTLTLNPNGTAHIVATLAPVATDSNIQNAAILFNGSADGTDTTANGIHLVLTLTNDLTQKSSGLPDSLKPTYTAQTNNAIGGAVTADSPAVAGFKVTGATDQNGVALTITKNADGSASYTSGKTDFGSISGAFKADQITWTYEQAEIDGSLGNQTKVYGSADPSNPYGVTLPSWLTAPKWVSDDFERDNDTSEDAGDHAIKLSAKGIAALQAANTNFTISAKTLSKLTDGKLTITAVGVTATAKSAGRKFNSQSIESNHKDAAGKDYLPTASFTSTGVTPPVNTNLLRDLDFLADTATATNPLADLQFTADEVFWFNDKDASKTPIDLATTSHAGQYDWRLNAKGIQAVKDHIGKNYTMTDAQLAAIGGSYTISQADATGTANSATRAYDGQSFAQNDNNSDGKSFAPTINFDSDSGLTPWTVPAGDYVFKDGSGTIVATTDLKNAGKYTWSLTKDGLKAFYDDLGSRDGTEADTNYTVNAGSVLSGTYEITPVAITIKAPTLSKTYDGNAYTSTDDNGITDTATVTGLPTAGETPAYTLTDISNDKNAGTYTLNVTPTTGATVNDNYTITVVAGSLVISKRPLTTATTNTPTNPANPTAPEKNTPAKTTPQSQTSLTIIGQSKVYDNNAGTDPVKFTVQAPSNYKDFVIPTLTAADFDVSGITSQNVGRYIVKLNATGLKAIQDLNKNYAVTADDIQNALYVITPRPVKITATDASKNYGDSDPVLGATISGVTGNADSGLVKGDKLDYTVARDKGETPGNYQITVTNGKGNANANYLITDETGTLSVLTGITIKYVDQNGNEVSGLPAKQVSGQKVQSTVSIKHPTVDNYLVDDNQPTTYTVTTGTSQVVIVKYRQQTSVTVHYYVKGTTTKVADDSTVTGGVGTSYTSQAQTLTGYTLVDTPANATGTLAASNNDVDYYYTTNYTAVPVDKNGNKIPNAPTPTGTGTPGNPISPKGGLPQIPGYTLTTTPNVPDKPGNVNVVYTPQTETVEVNYYIQGTTTPVTNSITLSGPFGSNYQSTPATVSGYKLVVTPANASGTYGITNGAVNYYYELIVTVVPKTPDGKPVPGTTPSQQPGIPGQTISNVPQIPGYKVTLVPKVPGQPGTVEVIYTPIATPGQASQQPVRTPTVTPEVKQPISSQTILTPAHATTPVSTRLIQQTTATQQATVKKVPAQRASEGHATAHATATHQAKVLPHTGERSSFALVVAGLSMIAIGFIFLGVRKYHRS</sequence>
<dbReference type="Pfam" id="PF00746">
    <property type="entry name" value="Gram_pos_anchor"/>
    <property type="match status" value="1"/>
</dbReference>
<evidence type="ECO:0000256" key="1">
    <source>
        <dbReference type="ARBA" id="ARBA00022512"/>
    </source>
</evidence>
<name>A0A6N9I1D3_9LACO</name>
<evidence type="ECO:0000313" key="10">
    <source>
        <dbReference type="Proteomes" id="UP000449209"/>
    </source>
</evidence>
<evidence type="ECO:0000256" key="2">
    <source>
        <dbReference type="ARBA" id="ARBA00022525"/>
    </source>
</evidence>